<dbReference type="EMBL" id="JALNTZ010000006">
    <property type="protein sequence ID" value="KAJ3647379.1"/>
    <property type="molecule type" value="Genomic_DNA"/>
</dbReference>
<reference evidence="1" key="1">
    <citation type="journal article" date="2023" name="G3 (Bethesda)">
        <title>Whole genome assemblies of Zophobas morio and Tenebrio molitor.</title>
        <authorList>
            <person name="Kaur S."/>
            <person name="Stinson S.A."/>
            <person name="diCenzo G.C."/>
        </authorList>
    </citation>
    <scope>NUCLEOTIDE SEQUENCE</scope>
    <source>
        <strain evidence="1">QUZm001</strain>
    </source>
</reference>
<keyword evidence="2" id="KW-1185">Reference proteome</keyword>
<protein>
    <submittedName>
        <fullName evidence="1">Uncharacterized protein</fullName>
    </submittedName>
</protein>
<dbReference type="Proteomes" id="UP001168821">
    <property type="component" value="Unassembled WGS sequence"/>
</dbReference>
<gene>
    <name evidence="1" type="ORF">Zmor_019258</name>
</gene>
<accession>A0AA38M915</accession>
<sequence length="132" mass="14393">MTTPTKKHSQQRSGINSLADNVRRCFKWRNKCVCTVGLPHPNSCGPELALDSAGADLWRTTAANALFHARATYAPLPYFCTNLKNHIIIHTQIRRLSAQSERAAAAERDAAARTEHFGGGVRWFAGEGGCSG</sequence>
<dbReference type="AlphaFoldDB" id="A0AA38M915"/>
<evidence type="ECO:0000313" key="2">
    <source>
        <dbReference type="Proteomes" id="UP001168821"/>
    </source>
</evidence>
<evidence type="ECO:0000313" key="1">
    <source>
        <dbReference type="EMBL" id="KAJ3647379.1"/>
    </source>
</evidence>
<name>A0AA38M915_9CUCU</name>
<organism evidence="1 2">
    <name type="scientific">Zophobas morio</name>
    <dbReference type="NCBI Taxonomy" id="2755281"/>
    <lineage>
        <taxon>Eukaryota</taxon>
        <taxon>Metazoa</taxon>
        <taxon>Ecdysozoa</taxon>
        <taxon>Arthropoda</taxon>
        <taxon>Hexapoda</taxon>
        <taxon>Insecta</taxon>
        <taxon>Pterygota</taxon>
        <taxon>Neoptera</taxon>
        <taxon>Endopterygota</taxon>
        <taxon>Coleoptera</taxon>
        <taxon>Polyphaga</taxon>
        <taxon>Cucujiformia</taxon>
        <taxon>Tenebrionidae</taxon>
        <taxon>Zophobas</taxon>
    </lineage>
</organism>
<proteinExistence type="predicted"/>
<comment type="caution">
    <text evidence="1">The sequence shown here is derived from an EMBL/GenBank/DDBJ whole genome shotgun (WGS) entry which is preliminary data.</text>
</comment>